<sequence>MASSRSSARSLPSRPIRQSRTPVLSYQEDTTSDEELEESNERAGSSSLRSRNTAKRRSYREPSTDESMGEFSDDLGVRAESVSGGMPKTSETATARRESRNFLATTTMTASAELKRPRNEAPKRPTKRRPPRTKLKKLGQPLKKKIKVTPQEELFIRSDVIPRWQDLPYHILVEIFLHAFYPLDDPKIQSTKNSGKAQEAKSVKTLLEIALMCRRFSEPALAALYYSPPVFSAYSGHGLLKLLSMPPSSLSINYAAKVKELCIDAETVLTLKSGPALGYFDIHQLLQKTPRLRTLRLYHREDVIFGHPPIALSPAKWNYSERLFNCINDSRIMLRDWEWNGRFMDPTALLTLIFKTHYSPSFQTIKNLRLVHLFNDQDDSSNEDVLAVAIKALPELECLEFHECPIMSGAILEHLPPTLRSLTISNCDRLLSSHITKLFKSHGNQLRELTLNHNRHMSMEFMPDLGIACPQLEVFRVDVSMFDTSSYHDLEPHFPELISLNQRPTWPDGIREIELYQLRHWDTEAGEMFFNSLIEAAPDMKDLRRLDINAIISVDWRDRARFRERWFHRFEKVFLRRSPPPDPNLRSLSKRPLASSFPSFGKEDVSCRVAVNQSPPTRSKRHSSRISQRKIPESIVSEDSSMLDSDAEFDIANYHQGMCEHISIRIDNQRPKDHQFQENDFLDDEPSDDEDWNGEDFDPEHVHAY</sequence>
<evidence type="ECO:0000313" key="2">
    <source>
        <dbReference type="EMBL" id="KAJ5727605.1"/>
    </source>
</evidence>
<feature type="region of interest" description="Disordered" evidence="1">
    <location>
        <begin position="610"/>
        <end position="639"/>
    </location>
</feature>
<feature type="compositionally biased region" description="Polar residues" evidence="1">
    <location>
        <begin position="42"/>
        <end position="51"/>
    </location>
</feature>
<feature type="region of interest" description="Disordered" evidence="1">
    <location>
        <begin position="1"/>
        <end position="139"/>
    </location>
</feature>
<dbReference type="InterPro" id="IPR032675">
    <property type="entry name" value="LRR_dom_sf"/>
</dbReference>
<dbReference type="Gene3D" id="3.80.10.10">
    <property type="entry name" value="Ribonuclease Inhibitor"/>
    <property type="match status" value="1"/>
</dbReference>
<dbReference type="Proteomes" id="UP001215712">
    <property type="component" value="Unassembled WGS sequence"/>
</dbReference>
<dbReference type="SUPFAM" id="SSF52047">
    <property type="entry name" value="RNI-like"/>
    <property type="match status" value="1"/>
</dbReference>
<feature type="compositionally biased region" description="Acidic residues" evidence="1">
    <location>
        <begin position="680"/>
        <end position="698"/>
    </location>
</feature>
<feature type="compositionally biased region" description="Basic residues" evidence="1">
    <location>
        <begin position="618"/>
        <end position="628"/>
    </location>
</feature>
<gene>
    <name evidence="2" type="ORF">N7493_005425</name>
</gene>
<accession>A0AAD6MWH7</accession>
<keyword evidence="3" id="KW-1185">Reference proteome</keyword>
<dbReference type="EMBL" id="JAQJAN010000006">
    <property type="protein sequence ID" value="KAJ5727605.1"/>
    <property type="molecule type" value="Genomic_DNA"/>
</dbReference>
<evidence type="ECO:0008006" key="4">
    <source>
        <dbReference type="Google" id="ProtNLM"/>
    </source>
</evidence>
<proteinExistence type="predicted"/>
<evidence type="ECO:0000313" key="3">
    <source>
        <dbReference type="Proteomes" id="UP001215712"/>
    </source>
</evidence>
<organism evidence="2 3">
    <name type="scientific">Penicillium malachiteum</name>
    <dbReference type="NCBI Taxonomy" id="1324776"/>
    <lineage>
        <taxon>Eukaryota</taxon>
        <taxon>Fungi</taxon>
        <taxon>Dikarya</taxon>
        <taxon>Ascomycota</taxon>
        <taxon>Pezizomycotina</taxon>
        <taxon>Eurotiomycetes</taxon>
        <taxon>Eurotiomycetidae</taxon>
        <taxon>Eurotiales</taxon>
        <taxon>Aspergillaceae</taxon>
        <taxon>Penicillium</taxon>
    </lineage>
</organism>
<feature type="compositionally biased region" description="Low complexity" evidence="1">
    <location>
        <begin position="1"/>
        <end position="15"/>
    </location>
</feature>
<comment type="caution">
    <text evidence="2">The sequence shown here is derived from an EMBL/GenBank/DDBJ whole genome shotgun (WGS) entry which is preliminary data.</text>
</comment>
<dbReference type="AlphaFoldDB" id="A0AAD6MWH7"/>
<name>A0AAD6MWH7_9EURO</name>
<feature type="region of interest" description="Disordered" evidence="1">
    <location>
        <begin position="677"/>
        <end position="705"/>
    </location>
</feature>
<reference evidence="2" key="2">
    <citation type="submission" date="2023-01" db="EMBL/GenBank/DDBJ databases">
        <authorList>
            <person name="Petersen C."/>
        </authorList>
    </citation>
    <scope>NUCLEOTIDE SEQUENCE</scope>
    <source>
        <strain evidence="2">IBT 17514</strain>
    </source>
</reference>
<feature type="compositionally biased region" description="Basic and acidic residues" evidence="1">
    <location>
        <begin position="113"/>
        <end position="123"/>
    </location>
</feature>
<protein>
    <recommendedName>
        <fullName evidence="4">F-box domain-containing protein</fullName>
    </recommendedName>
</protein>
<reference evidence="2" key="1">
    <citation type="journal article" date="2023" name="IMA Fungus">
        <title>Comparative genomic study of the Penicillium genus elucidates a diverse pangenome and 15 lateral gene transfer events.</title>
        <authorList>
            <person name="Petersen C."/>
            <person name="Sorensen T."/>
            <person name="Nielsen M.R."/>
            <person name="Sondergaard T.E."/>
            <person name="Sorensen J.L."/>
            <person name="Fitzpatrick D.A."/>
            <person name="Frisvad J.C."/>
            <person name="Nielsen K.L."/>
        </authorList>
    </citation>
    <scope>NUCLEOTIDE SEQUENCE</scope>
    <source>
        <strain evidence="2">IBT 17514</strain>
    </source>
</reference>
<evidence type="ECO:0000256" key="1">
    <source>
        <dbReference type="SAM" id="MobiDB-lite"/>
    </source>
</evidence>
<feature type="compositionally biased region" description="Basic residues" evidence="1">
    <location>
        <begin position="124"/>
        <end position="139"/>
    </location>
</feature>